<dbReference type="SUPFAM" id="SSF49879">
    <property type="entry name" value="SMAD/FHA domain"/>
    <property type="match status" value="1"/>
</dbReference>
<dbReference type="Gene3D" id="2.60.200.20">
    <property type="match status" value="1"/>
</dbReference>
<sequence length="1545" mass="171076">MMGRNSASTSDGHRSIPTGVCVSGRDVATLLYSKVVDHLSHTLSSRGGMRTYARNGTIFMHCSLVEADFLMANRPHVIPECPKELNVRRVSPQCASDRSTFQPDRRVNIRRILPQIYGLTQMLRITLHDPPELPQAGICASLAAALDQVGRVKEVVSVASDSNTYIVTFHDYDSVDVFILLCISQRDNGVPLPISALPDAPPRSSSKLVYDCRPSTTALSHLLRVGPPNLSAAGLTLVSASDDKETKPLSDRATSAGGFSIQTERSISISRANHREETISHTTTNDRVSTRSPMATSSSANHDSTSITTSARAHCPRGLRNNESEVKLTKELKRKVYSPPSCKRIKTDIKPPSPIRQPFMQDVAQQVPASRGSQRQQHWELHKYVGGQRSKESIDLCSLGFPIAIGRDPVRAKIQVGGPSMQHVSRLHVELHENKAFGESANSLRLDCHSANGTVVDGIYVKKGDWAEIREGSSFILGDVSYLKGSDAPNQELRFTLHRASDQDASKENCSSSVHRNTTMQCMFIESKRNFELQKDHAITISDSEEEKDVKSDIQPSLMLRNPAANHSRSDDMFNEIIVLSDDDDNPDEISENNQFQQLVMKFKDEPIDDEELPFSPSANKATANTNVIVCTERPLTAKVSHGLISNQVSNAQSSENRPSGGTGSPAVASPTVQETIVPILSVPNPTVTHFSHPSLGKPACDLFKLNVTTSERLQPICSGTPSPSDSSTRPIERESNQLRSRRASSPSVGHPRSLPQIRIGFDAFRRCLLDLRLGIGDLPQPCLVKFTNYVKYSGIPKNITELTRLLFSCFCLEASARVEIALCRRDRRRSQPQPQMKDELSVISSLISQKQVADGVLRVRLIAACDNGAGRPLESVSVVLLHVVCVRRGGKQLRSRSLLGLVYSSERKDRRDRSGTVAVPDVLAKSEQKLDVVDDVLIDLNAHELDGLQLQIDQLLQIERLCEVNELKKVVSMRQMPSSHSMFLLGPPYSSSACPIWSPQDASAAQTSQSDTMQRVMTRIARTPKLSSEESIVVCAALAQILDHPTEDCEGILTPTTMLVHGAAGSGKTATLLEVALQAVLAKPQETVLVFCKWPQAADQVALKLHGLIESRGYGDRIRVTRTGRSRHPAVASITLSERAKQAHAIEHEGSLNKLKFSIGETKKVIQGLRHSLEDQLTELPLAVKRKKLQEIAQFEEVLLSEQEQLAREEKRLYQDELIRESFAGRRRRILESSNILVCGYIDVETSIIGYAFERTHGKRISLILVDQAQEISIGDLVPVMQLPVNRLVFFGDRNQSRFWRPKHTIVRNTDLFRQSAFERMIAACPQKAFYLKTQWRLPSPLDGIVNVMFYGGRLRSMRDKTAVAPNRDRLDCAIKLAALTMINVSTAELLPSRDLPRAPIQMICNVVEALAPHSSRIHIVLSFASNHIPVSLLPPNLASRCEAQFIGPDLLTHVADPNVVVLPLFNLPFVDELSRRDPPLLCSIVTRPNTSLIIVGHLTAAGKTAERIEELVQRAKRANRYINEKPAWLTKITPRNLSQYLME</sequence>
<dbReference type="PANTHER" id="PTHR43788">
    <property type="entry name" value="DNA2/NAM7 HELICASE FAMILY MEMBER"/>
    <property type="match status" value="1"/>
</dbReference>
<dbReference type="SMART" id="SM00240">
    <property type="entry name" value="FHA"/>
    <property type="match status" value="1"/>
</dbReference>
<evidence type="ECO:0000259" key="2">
    <source>
        <dbReference type="PROSITE" id="PS50006"/>
    </source>
</evidence>
<evidence type="ECO:0000256" key="1">
    <source>
        <dbReference type="SAM" id="MobiDB-lite"/>
    </source>
</evidence>
<feature type="compositionally biased region" description="Polar residues" evidence="1">
    <location>
        <begin position="280"/>
        <end position="311"/>
    </location>
</feature>
<keyword evidence="4" id="KW-1185">Reference proteome</keyword>
<feature type="compositionally biased region" description="Polar residues" evidence="1">
    <location>
        <begin position="715"/>
        <end position="730"/>
    </location>
</feature>
<dbReference type="PROSITE" id="PS50006">
    <property type="entry name" value="FHA_DOMAIN"/>
    <property type="match status" value="1"/>
</dbReference>
<protein>
    <recommendedName>
        <fullName evidence="2">FHA domain-containing protein</fullName>
    </recommendedName>
</protein>
<dbReference type="RefSeq" id="XP_022650976.1">
    <property type="nucleotide sequence ID" value="XM_022795241.1"/>
</dbReference>
<dbReference type="GO" id="GO:0043139">
    <property type="term" value="F:5'-3' DNA helicase activity"/>
    <property type="evidence" value="ECO:0007669"/>
    <property type="project" value="TreeGrafter"/>
</dbReference>
<evidence type="ECO:0000313" key="4">
    <source>
        <dbReference type="Proteomes" id="UP000594260"/>
    </source>
</evidence>
<dbReference type="InterPro" id="IPR027417">
    <property type="entry name" value="P-loop_NTPase"/>
</dbReference>
<dbReference type="InterPro" id="IPR008984">
    <property type="entry name" value="SMAD_FHA_dom_sf"/>
</dbReference>
<dbReference type="InterPro" id="IPR050534">
    <property type="entry name" value="Coronavir_polyprotein_1ab"/>
</dbReference>
<feature type="domain" description="FHA" evidence="2">
    <location>
        <begin position="403"/>
        <end position="461"/>
    </location>
</feature>
<dbReference type="Pfam" id="PF13086">
    <property type="entry name" value="AAA_11"/>
    <property type="match status" value="1"/>
</dbReference>
<dbReference type="EnsemblMetazoa" id="XM_022795241">
    <property type="protein sequence ID" value="XP_022650976"/>
    <property type="gene ID" value="LOC111246039"/>
</dbReference>
<evidence type="ECO:0000313" key="3">
    <source>
        <dbReference type="EnsemblMetazoa" id="XP_022650976"/>
    </source>
</evidence>
<dbReference type="InParanoid" id="A0A7M7JEM5"/>
<accession>A0A7M7JEM5</accession>
<feature type="region of interest" description="Disordered" evidence="1">
    <location>
        <begin position="650"/>
        <end position="670"/>
    </location>
</feature>
<feature type="region of interest" description="Disordered" evidence="1">
    <location>
        <begin position="337"/>
        <end position="356"/>
    </location>
</feature>
<dbReference type="Proteomes" id="UP000594260">
    <property type="component" value="Unplaced"/>
</dbReference>
<dbReference type="KEGG" id="vde:111246039"/>
<feature type="compositionally biased region" description="Polar residues" evidence="1">
    <location>
        <begin position="650"/>
        <end position="660"/>
    </location>
</feature>
<name>A0A7M7JEM5_VARDE</name>
<feature type="region of interest" description="Disordered" evidence="1">
    <location>
        <begin position="715"/>
        <end position="752"/>
    </location>
</feature>
<dbReference type="OrthoDB" id="10428822at2759"/>
<organism evidence="3 4">
    <name type="scientific">Varroa destructor</name>
    <name type="common">Honeybee mite</name>
    <dbReference type="NCBI Taxonomy" id="109461"/>
    <lineage>
        <taxon>Eukaryota</taxon>
        <taxon>Metazoa</taxon>
        <taxon>Ecdysozoa</taxon>
        <taxon>Arthropoda</taxon>
        <taxon>Chelicerata</taxon>
        <taxon>Arachnida</taxon>
        <taxon>Acari</taxon>
        <taxon>Parasitiformes</taxon>
        <taxon>Mesostigmata</taxon>
        <taxon>Gamasina</taxon>
        <taxon>Dermanyssoidea</taxon>
        <taxon>Varroidae</taxon>
        <taxon>Varroa</taxon>
    </lineage>
</organism>
<proteinExistence type="predicted"/>
<dbReference type="GeneID" id="111246039"/>
<reference evidence="3" key="1">
    <citation type="submission" date="2021-01" db="UniProtKB">
        <authorList>
            <consortium name="EnsemblMetazoa"/>
        </authorList>
    </citation>
    <scope>IDENTIFICATION</scope>
</reference>
<dbReference type="InterPro" id="IPR000253">
    <property type="entry name" value="FHA_dom"/>
</dbReference>
<dbReference type="SUPFAM" id="SSF52540">
    <property type="entry name" value="P-loop containing nucleoside triphosphate hydrolases"/>
    <property type="match status" value="1"/>
</dbReference>
<dbReference type="Gene3D" id="3.40.50.300">
    <property type="entry name" value="P-loop containing nucleotide triphosphate hydrolases"/>
    <property type="match status" value="1"/>
</dbReference>
<dbReference type="CDD" id="cd00060">
    <property type="entry name" value="FHA"/>
    <property type="match status" value="1"/>
</dbReference>
<feature type="region of interest" description="Disordered" evidence="1">
    <location>
        <begin position="270"/>
        <end position="325"/>
    </location>
</feature>
<dbReference type="PANTHER" id="PTHR43788:SF8">
    <property type="entry name" value="DNA-BINDING PROTEIN SMUBP-2"/>
    <property type="match status" value="1"/>
</dbReference>
<dbReference type="InterPro" id="IPR041677">
    <property type="entry name" value="DNA2/NAM7_AAA_11"/>
</dbReference>